<evidence type="ECO:0000256" key="1">
    <source>
        <dbReference type="SAM" id="MobiDB-lite"/>
    </source>
</evidence>
<evidence type="ECO:0000313" key="2">
    <source>
        <dbReference type="EMBL" id="EGX90844.1"/>
    </source>
</evidence>
<dbReference type="Proteomes" id="UP000001610">
    <property type="component" value="Unassembled WGS sequence"/>
</dbReference>
<accession>G3JMG5</accession>
<proteinExistence type="predicted"/>
<evidence type="ECO:0000313" key="3">
    <source>
        <dbReference type="Proteomes" id="UP000001610"/>
    </source>
</evidence>
<dbReference type="OMA" id="HEYCGMW"/>
<protein>
    <submittedName>
        <fullName evidence="2">Uncharacterized protein</fullName>
    </submittedName>
</protein>
<dbReference type="EMBL" id="JH126403">
    <property type="protein sequence ID" value="EGX90844.1"/>
    <property type="molecule type" value="Genomic_DNA"/>
</dbReference>
<dbReference type="RefSeq" id="XP_006672465.1">
    <property type="nucleotide sequence ID" value="XM_006672402.1"/>
</dbReference>
<dbReference type="AlphaFoldDB" id="G3JMG5"/>
<gene>
    <name evidence="2" type="ORF">CCM_07264</name>
</gene>
<reference evidence="2 3" key="1">
    <citation type="journal article" date="2011" name="Genome Biol.">
        <title>Genome sequence of the insect pathogenic fungus Cordyceps militaris, a valued traditional Chinese medicine.</title>
        <authorList>
            <person name="Zheng P."/>
            <person name="Xia Y."/>
            <person name="Xiao G."/>
            <person name="Xiong C."/>
            <person name="Hu X."/>
            <person name="Zhang S."/>
            <person name="Zheng H."/>
            <person name="Huang Y."/>
            <person name="Zhou Y."/>
            <person name="Wang S."/>
            <person name="Zhao G.P."/>
            <person name="Liu X."/>
            <person name="St Leger R.J."/>
            <person name="Wang C."/>
        </authorList>
    </citation>
    <scope>NUCLEOTIDE SEQUENCE [LARGE SCALE GENOMIC DNA]</scope>
    <source>
        <strain evidence="2 3">CM01</strain>
    </source>
</reference>
<keyword evidence="3" id="KW-1185">Reference proteome</keyword>
<dbReference type="VEuPathDB" id="FungiDB:CCM_07264"/>
<organism evidence="2 3">
    <name type="scientific">Cordyceps militaris (strain CM01)</name>
    <name type="common">Caterpillar fungus</name>
    <dbReference type="NCBI Taxonomy" id="983644"/>
    <lineage>
        <taxon>Eukaryota</taxon>
        <taxon>Fungi</taxon>
        <taxon>Dikarya</taxon>
        <taxon>Ascomycota</taxon>
        <taxon>Pezizomycotina</taxon>
        <taxon>Sordariomycetes</taxon>
        <taxon>Hypocreomycetidae</taxon>
        <taxon>Hypocreales</taxon>
        <taxon>Cordycipitaceae</taxon>
        <taxon>Cordyceps</taxon>
    </lineage>
</organism>
<dbReference type="InParanoid" id="G3JMG5"/>
<name>G3JMG5_CORMM</name>
<dbReference type="OrthoDB" id="4177740at2759"/>
<sequence length="336" mass="38143">MSCSNVGVSLDNADKLQYAAIEKIQIARMKRIRKSLRAIKIPTIKKDTLDSLSLSLGPELDVGRDDALPSCISNTFFAPCDWPLDVLEDRTWHERRYWYDLGQVRRDPAILLHYIQATMTWYEECLDRLSNFGPDLWHAYRYVQIYCLLGHHRTLLTVSSDQLSIKEEIGLSLPYRLFQERGSIKYYHEYCGMWVMFPALETKLPHVSCIVIDSGVPEDDAILLSEAEAAAALVRYQLRSRTFTNHHTKPALIATLLRNQTARLTQAYFDGKQNKLVLRQSRTLDVSGPEPSPDAWTLVRWIASQPVGETRYSAEGVNPTNARGPPPANIAPGVLV</sequence>
<dbReference type="KEGG" id="cmt:CCM_07264"/>
<dbReference type="HOGENOM" id="CLU_799299_0_0_1"/>
<feature type="region of interest" description="Disordered" evidence="1">
    <location>
        <begin position="314"/>
        <end position="336"/>
    </location>
</feature>
<dbReference type="GeneID" id="18169275"/>
<dbReference type="eggNOG" id="ENOG502SYJR">
    <property type="taxonomic scope" value="Eukaryota"/>
</dbReference>